<feature type="compositionally biased region" description="Acidic residues" evidence="2">
    <location>
        <begin position="196"/>
        <end position="213"/>
    </location>
</feature>
<dbReference type="PROSITE" id="PS50118">
    <property type="entry name" value="HMG_BOX_2"/>
    <property type="match status" value="1"/>
</dbReference>
<dbReference type="InterPro" id="IPR009071">
    <property type="entry name" value="HMG_box_dom"/>
</dbReference>
<dbReference type="Proteomes" id="UP001341840">
    <property type="component" value="Unassembled WGS sequence"/>
</dbReference>
<feature type="compositionally biased region" description="Acidic residues" evidence="2">
    <location>
        <begin position="223"/>
        <end position="234"/>
    </location>
</feature>
<feature type="compositionally biased region" description="Basic and acidic residues" evidence="2">
    <location>
        <begin position="1"/>
        <end position="13"/>
    </location>
</feature>
<keyword evidence="1" id="KW-0539">Nucleus</keyword>
<dbReference type="CDD" id="cd22005">
    <property type="entry name" value="HMG-box_AtHMGB1-like"/>
    <property type="match status" value="1"/>
</dbReference>
<gene>
    <name evidence="4" type="ORF">PIB30_117842</name>
</gene>
<dbReference type="EMBL" id="JASCZI010000312">
    <property type="protein sequence ID" value="MED6110975.1"/>
    <property type="molecule type" value="Genomic_DNA"/>
</dbReference>
<feature type="domain" description="HMG box" evidence="3">
    <location>
        <begin position="123"/>
        <end position="192"/>
    </location>
</feature>
<evidence type="ECO:0000256" key="1">
    <source>
        <dbReference type="PROSITE-ProRule" id="PRU00267"/>
    </source>
</evidence>
<sequence>MKAPTSEREESEKKKKMAKGKNSSQGSKRVDAVDSRSSSVLVRAKDGSAFTKCDECEKDVPVALISMHSCSLEAKIKMNLEAQVVEQPSQAKKSERKRSKSSEPKAKRSKVEKTKKEKDPNKPKRPPTAFFVFMDDFRKTFKEANPDSKDVKRVGKEGGEKWRSMTDEEKKPYLDKAAELKAEYGKAMESYNAAEAEGEEGGEDGEGEHEEGADDKSDKEEAAAGEEEELTDEE</sequence>
<evidence type="ECO:0000313" key="5">
    <source>
        <dbReference type="Proteomes" id="UP001341840"/>
    </source>
</evidence>
<keyword evidence="1" id="KW-0238">DNA-binding</keyword>
<dbReference type="PANTHER" id="PTHR47658:SF1">
    <property type="entry name" value="MEIOSIS INITIATOR PROTEIN"/>
    <property type="match status" value="1"/>
</dbReference>
<organism evidence="4 5">
    <name type="scientific">Stylosanthes scabra</name>
    <dbReference type="NCBI Taxonomy" id="79078"/>
    <lineage>
        <taxon>Eukaryota</taxon>
        <taxon>Viridiplantae</taxon>
        <taxon>Streptophyta</taxon>
        <taxon>Embryophyta</taxon>
        <taxon>Tracheophyta</taxon>
        <taxon>Spermatophyta</taxon>
        <taxon>Magnoliopsida</taxon>
        <taxon>eudicotyledons</taxon>
        <taxon>Gunneridae</taxon>
        <taxon>Pentapetalae</taxon>
        <taxon>rosids</taxon>
        <taxon>fabids</taxon>
        <taxon>Fabales</taxon>
        <taxon>Fabaceae</taxon>
        <taxon>Papilionoideae</taxon>
        <taxon>50 kb inversion clade</taxon>
        <taxon>dalbergioids sensu lato</taxon>
        <taxon>Dalbergieae</taxon>
        <taxon>Pterocarpus clade</taxon>
        <taxon>Stylosanthes</taxon>
    </lineage>
</organism>
<evidence type="ECO:0000259" key="3">
    <source>
        <dbReference type="PROSITE" id="PS50118"/>
    </source>
</evidence>
<feature type="region of interest" description="Disordered" evidence="2">
    <location>
        <begin position="1"/>
        <end position="41"/>
    </location>
</feature>
<evidence type="ECO:0000313" key="4">
    <source>
        <dbReference type="EMBL" id="MED6110975.1"/>
    </source>
</evidence>
<dbReference type="InterPro" id="IPR036910">
    <property type="entry name" value="HMG_box_dom_sf"/>
</dbReference>
<feature type="region of interest" description="Disordered" evidence="2">
    <location>
        <begin position="188"/>
        <end position="234"/>
    </location>
</feature>
<dbReference type="SMART" id="SM00398">
    <property type="entry name" value="HMG"/>
    <property type="match status" value="1"/>
</dbReference>
<accession>A0ABU6QH52</accession>
<feature type="region of interest" description="Disordered" evidence="2">
    <location>
        <begin position="85"/>
        <end position="130"/>
    </location>
</feature>
<feature type="DNA-binding region" description="HMG box" evidence="1">
    <location>
        <begin position="123"/>
        <end position="192"/>
    </location>
</feature>
<dbReference type="SUPFAM" id="SSF47095">
    <property type="entry name" value="HMG-box"/>
    <property type="match status" value="1"/>
</dbReference>
<dbReference type="PANTHER" id="PTHR47658">
    <property type="entry name" value="HIGH MOBILITY GROUP B PROTEIN 12-RELATED"/>
    <property type="match status" value="1"/>
</dbReference>
<dbReference type="Gene3D" id="1.10.30.10">
    <property type="entry name" value="High mobility group box domain"/>
    <property type="match status" value="1"/>
</dbReference>
<proteinExistence type="predicted"/>
<dbReference type="Pfam" id="PF00505">
    <property type="entry name" value="HMG_box"/>
    <property type="match status" value="1"/>
</dbReference>
<comment type="caution">
    <text evidence="4">The sequence shown here is derived from an EMBL/GenBank/DDBJ whole genome shotgun (WGS) entry which is preliminary data.</text>
</comment>
<protein>
    <recommendedName>
        <fullName evidence="3">HMG box domain-containing protein</fullName>
    </recommendedName>
</protein>
<evidence type="ECO:0000256" key="2">
    <source>
        <dbReference type="SAM" id="MobiDB-lite"/>
    </source>
</evidence>
<name>A0ABU6QH52_9FABA</name>
<reference evidence="4 5" key="1">
    <citation type="journal article" date="2023" name="Plants (Basel)">
        <title>Bridging the Gap: Combining Genomics and Transcriptomics Approaches to Understand Stylosanthes scabra, an Orphan Legume from the Brazilian Caatinga.</title>
        <authorList>
            <person name="Ferreira-Neto J.R.C."/>
            <person name="da Silva M.D."/>
            <person name="Binneck E."/>
            <person name="de Melo N.F."/>
            <person name="da Silva R.H."/>
            <person name="de Melo A.L.T.M."/>
            <person name="Pandolfi V."/>
            <person name="Bustamante F.O."/>
            <person name="Brasileiro-Vidal A.C."/>
            <person name="Benko-Iseppon A.M."/>
        </authorList>
    </citation>
    <scope>NUCLEOTIDE SEQUENCE [LARGE SCALE GENOMIC DNA]</scope>
    <source>
        <tissue evidence="4">Leaves</tissue>
    </source>
</reference>
<feature type="region of interest" description="Disordered" evidence="2">
    <location>
        <begin position="142"/>
        <end position="169"/>
    </location>
</feature>
<keyword evidence="5" id="KW-1185">Reference proteome</keyword>
<feature type="compositionally biased region" description="Basic and acidic residues" evidence="2">
    <location>
        <begin position="100"/>
        <end position="122"/>
    </location>
</feature>